<evidence type="ECO:0000256" key="9">
    <source>
        <dbReference type="ARBA" id="ARBA00023098"/>
    </source>
</evidence>
<dbReference type="GO" id="GO:0009245">
    <property type="term" value="P:lipid A biosynthetic process"/>
    <property type="evidence" value="ECO:0007669"/>
    <property type="project" value="UniProtKB-UniRule"/>
</dbReference>
<dbReference type="EC" id="2.4.1.182" evidence="3 11"/>
<dbReference type="SUPFAM" id="SSF53756">
    <property type="entry name" value="UDP-Glycosyltransferase/glycogen phosphorylase"/>
    <property type="match status" value="1"/>
</dbReference>
<dbReference type="EMBL" id="CACVAV010000413">
    <property type="protein sequence ID" value="CAA6826095.1"/>
    <property type="molecule type" value="Genomic_DNA"/>
</dbReference>
<evidence type="ECO:0000256" key="7">
    <source>
        <dbReference type="ARBA" id="ARBA00022676"/>
    </source>
</evidence>
<dbReference type="AlphaFoldDB" id="A0A6S6U343"/>
<keyword evidence="7 11" id="KW-0328">Glycosyltransferase</keyword>
<keyword evidence="5 11" id="KW-0444">Lipid biosynthesis</keyword>
<dbReference type="PANTHER" id="PTHR30372">
    <property type="entry name" value="LIPID-A-DISACCHARIDE SYNTHASE"/>
    <property type="match status" value="1"/>
</dbReference>
<evidence type="ECO:0000256" key="10">
    <source>
        <dbReference type="ARBA" id="ARBA00048975"/>
    </source>
</evidence>
<accession>A0A6S6U343</accession>
<name>A0A6S6U343_9GAMM</name>
<gene>
    <name evidence="11" type="primary">lpxB</name>
    <name evidence="12" type="ORF">HELGO_WM26027</name>
</gene>
<dbReference type="GO" id="GO:0008915">
    <property type="term" value="F:lipid-A-disaccharide synthase activity"/>
    <property type="evidence" value="ECO:0007669"/>
    <property type="project" value="UniProtKB-UniRule"/>
</dbReference>
<dbReference type="NCBIfam" id="TIGR00215">
    <property type="entry name" value="lpxB"/>
    <property type="match status" value="1"/>
</dbReference>
<evidence type="ECO:0000256" key="8">
    <source>
        <dbReference type="ARBA" id="ARBA00022679"/>
    </source>
</evidence>
<comment type="catalytic activity">
    <reaction evidence="10 11">
        <text>a lipid X + a UDP-2-N,3-O-bis[(3R)-3-hydroxyacyl]-alpha-D-glucosamine = a lipid A disaccharide + UDP + H(+)</text>
        <dbReference type="Rhea" id="RHEA:67828"/>
        <dbReference type="ChEBI" id="CHEBI:15378"/>
        <dbReference type="ChEBI" id="CHEBI:58223"/>
        <dbReference type="ChEBI" id="CHEBI:137748"/>
        <dbReference type="ChEBI" id="CHEBI:176338"/>
        <dbReference type="ChEBI" id="CHEBI:176343"/>
        <dbReference type="EC" id="2.4.1.182"/>
    </reaction>
</comment>
<protein>
    <recommendedName>
        <fullName evidence="4 11">Lipid-A-disaccharide synthase</fullName>
        <ecNumber evidence="3 11">2.4.1.182</ecNumber>
    </recommendedName>
</protein>
<evidence type="ECO:0000256" key="11">
    <source>
        <dbReference type="HAMAP-Rule" id="MF_00392"/>
    </source>
</evidence>
<dbReference type="InterPro" id="IPR003835">
    <property type="entry name" value="Glyco_trans_19"/>
</dbReference>
<dbReference type="HAMAP" id="MF_00392">
    <property type="entry name" value="LpxB"/>
    <property type="match status" value="1"/>
</dbReference>
<evidence type="ECO:0000256" key="5">
    <source>
        <dbReference type="ARBA" id="ARBA00022516"/>
    </source>
</evidence>
<evidence type="ECO:0000256" key="2">
    <source>
        <dbReference type="ARBA" id="ARBA00007868"/>
    </source>
</evidence>
<proteinExistence type="inferred from homology"/>
<dbReference type="GO" id="GO:0016020">
    <property type="term" value="C:membrane"/>
    <property type="evidence" value="ECO:0007669"/>
    <property type="project" value="GOC"/>
</dbReference>
<keyword evidence="9 11" id="KW-0443">Lipid metabolism</keyword>
<evidence type="ECO:0000256" key="1">
    <source>
        <dbReference type="ARBA" id="ARBA00002056"/>
    </source>
</evidence>
<evidence type="ECO:0000256" key="3">
    <source>
        <dbReference type="ARBA" id="ARBA00012687"/>
    </source>
</evidence>
<organism evidence="12">
    <name type="scientific">uncultured Thiotrichaceae bacterium</name>
    <dbReference type="NCBI Taxonomy" id="298394"/>
    <lineage>
        <taxon>Bacteria</taxon>
        <taxon>Pseudomonadati</taxon>
        <taxon>Pseudomonadota</taxon>
        <taxon>Gammaproteobacteria</taxon>
        <taxon>Thiotrichales</taxon>
        <taxon>Thiotrichaceae</taxon>
        <taxon>environmental samples</taxon>
    </lineage>
</organism>
<dbReference type="PANTHER" id="PTHR30372:SF4">
    <property type="entry name" value="LIPID-A-DISACCHARIDE SYNTHASE, MITOCHONDRIAL-RELATED"/>
    <property type="match status" value="1"/>
</dbReference>
<comment type="similarity">
    <text evidence="2 11">Belongs to the LpxB family.</text>
</comment>
<dbReference type="UniPathway" id="UPA00973"/>
<comment type="pathway">
    <text evidence="11">Bacterial outer membrane biogenesis; LPS lipid A biosynthesis.</text>
</comment>
<dbReference type="Pfam" id="PF02684">
    <property type="entry name" value="LpxB"/>
    <property type="match status" value="1"/>
</dbReference>
<reference evidence="12" key="1">
    <citation type="submission" date="2020-01" db="EMBL/GenBank/DDBJ databases">
        <authorList>
            <person name="Meier V. D."/>
            <person name="Meier V D."/>
        </authorList>
    </citation>
    <scope>NUCLEOTIDE SEQUENCE</scope>
    <source>
        <strain evidence="12">HLG_WM_MAG_08</strain>
    </source>
</reference>
<sequence length="386" mass="43420">MKRIAIIAGEPSGDLLASRLITELKQQRPELIFEGIAGPEMQVAGCTSLFPMDALSVMGLTEVLKHLPELLSIRKQLFQRWRNDPPDLFIGVDAPDFNLPLAKKLHKQGIPTVHYVSPSIWAWREKRVKKIRGNVDLMLTLFPFEVDFYKRNGVNARFVGHPLADEIDFDQDPLPARRQLELDAELPVLALLPGSRTGEIKRMASVFLPGAGQLQQRHPGLQVVIPVVNEKLQLLLEQLRGEYAPELEVTYLRGESRVLMQAADYILLASGTAVLEGMLSGRLMVAGYKVSGLTWWLLQTFRLLKVKYVTLPNHLAGEALVPEVLQDDLTEDRLVNEMEALFALPAGRRDYILQQFRTHHEALRCNASVNAAHAILAYWGGRNDYV</sequence>
<evidence type="ECO:0000256" key="6">
    <source>
        <dbReference type="ARBA" id="ARBA00022556"/>
    </source>
</evidence>
<dbReference type="GO" id="GO:0005543">
    <property type="term" value="F:phospholipid binding"/>
    <property type="evidence" value="ECO:0007669"/>
    <property type="project" value="TreeGrafter"/>
</dbReference>
<keyword evidence="8 11" id="KW-0808">Transferase</keyword>
<keyword evidence="6 11" id="KW-0441">Lipid A biosynthesis</keyword>
<evidence type="ECO:0000256" key="4">
    <source>
        <dbReference type="ARBA" id="ARBA00020902"/>
    </source>
</evidence>
<evidence type="ECO:0000313" key="12">
    <source>
        <dbReference type="EMBL" id="CAA6826095.1"/>
    </source>
</evidence>
<comment type="function">
    <text evidence="1 11">Condensation of UDP-2,3-diacylglucosamine and 2,3-diacylglucosamine-1-phosphate to form lipid A disaccharide, a precursor of lipid A, a phosphorylated glycolipid that anchors the lipopolysaccharide to the outer membrane of the cell.</text>
</comment>